<dbReference type="OrthoDB" id="9148343at2"/>
<dbReference type="InterPro" id="IPR017146">
    <property type="entry name" value="Lanti_2_LanM"/>
</dbReference>
<keyword evidence="4" id="KW-1185">Reference proteome</keyword>
<dbReference type="InterPro" id="IPR007822">
    <property type="entry name" value="LANC-like"/>
</dbReference>
<dbReference type="InterPro" id="IPR012341">
    <property type="entry name" value="6hp_glycosidase-like_sf"/>
</dbReference>
<organism evidence="3 4">
    <name type="scientific">Stigmatella aurantiaca (strain DW4/3-1)</name>
    <dbReference type="NCBI Taxonomy" id="378806"/>
    <lineage>
        <taxon>Bacteria</taxon>
        <taxon>Pseudomonadati</taxon>
        <taxon>Myxococcota</taxon>
        <taxon>Myxococcia</taxon>
        <taxon>Myxococcales</taxon>
        <taxon>Cystobacterineae</taxon>
        <taxon>Archangiaceae</taxon>
        <taxon>Stigmatella</taxon>
    </lineage>
</organism>
<protein>
    <submittedName>
        <fullName evidence="3">Lanthionine synthetase C family protein</fullName>
    </submittedName>
</protein>
<dbReference type="Pfam" id="PF13575">
    <property type="entry name" value="DUF4135"/>
    <property type="match status" value="1"/>
</dbReference>
<feature type="binding site" evidence="1">
    <location>
        <position position="977"/>
    </location>
    <ligand>
        <name>Zn(2+)</name>
        <dbReference type="ChEBI" id="CHEBI:29105"/>
    </ligand>
</feature>
<keyword evidence="1" id="KW-0862">Zinc</keyword>
<dbReference type="PANTHER" id="PTHR12736">
    <property type="entry name" value="LANC-LIKE PROTEIN"/>
    <property type="match status" value="1"/>
</dbReference>
<dbReference type="Proteomes" id="UP000001351">
    <property type="component" value="Chromosome"/>
</dbReference>
<dbReference type="RefSeq" id="WP_013376081.1">
    <property type="nucleotide sequence ID" value="NC_014623.1"/>
</dbReference>
<dbReference type="HOGENOM" id="CLU_009398_0_0_7"/>
<feature type="binding site" evidence="1">
    <location>
        <position position="932"/>
    </location>
    <ligand>
        <name>Zn(2+)</name>
        <dbReference type="ChEBI" id="CHEBI:29105"/>
    </ligand>
</feature>
<evidence type="ECO:0000259" key="2">
    <source>
        <dbReference type="Pfam" id="PF13575"/>
    </source>
</evidence>
<dbReference type="Pfam" id="PF05147">
    <property type="entry name" value="LANC_like"/>
    <property type="match status" value="1"/>
</dbReference>
<dbReference type="AlphaFoldDB" id="E3FPC1"/>
<sequence>MSEELLAEEEAVRQLAARASTLWERLAGDFVPEEGPESARLASERLGKWRDKAAGGDAQLFQKRLDWLGTSPQQVQALLGEVRLKGALPAWTQTFRRAMAARRTAGQGRHPSTFPFSELLIPFAEAAKGLLIPECRAVFTPEAFDSLVEDLIHELSYVAAPSLLAEFTGFRSRQGGGAEPTSRRLYEAFTAQQLDEGLWRFFSGYPVLARLLSRTTEQWAFNVCELARAVKADQRELQRVFAGGAPQGRIASIQPSLSDRHHGGRTVARVTFEGGVQLFYKPRGLGIEDAWYRLLEDLNARGGDFHLLRVLHRGDRGWVEPAFHASCTQVQEAKQFYVRAGMLLGILYVLEASDCFFENIIAAGAFPVLIDTETLMHHVPQRSQDGVSAEELAQDIVFNSVFRSGFLPSWDVGPRGERVDISGLGATAGQVTAYLRRQWRHVNTDAMALEHVPIRVETEDHLPHLGGASLRAFDHAGEIIEGFSMMYRLLRKHREELARPESPLVRLSTQEIRFIFHASRIYGLLLKRLGAPNHMKAGVERSIETDILSRFYVESREKSRYWPLLQAELEAIEQLDIPCFRARADSHALTLPTGKVLPEAFKESGSERVWRKLASLDEADLELQVRFIHAALGMVSSSQEQAPAARLRREAASWEGGPLPREEFAAEASSIAAVLQERAIFAPDGGATWIAPQLLPHAGHHQLRPLRMDLYDGLGGIALFYAALEHVSGQGRRMALAALSSLRRFVVTGPPRRVAQEGYTLGAATGVGSFLYVLCRSSALLGEPALLEDATRAAGLITPEGIEADAQFDVMSGVAGALLGLLALHQATGAVEALEKAKLCGEHLLKHQLPCEPAGAAWRTKKGWPLAGFAHGAAGITLALLRLHAVVGDARLRQAAVQALAFEDAVFVPSEGNWPDFRHAREGTPSFMNAWCHGAPGMGLARISGLAFLDSVGIRRDIEAAVSSVKRQGLGDKDGLCCGQAGRIEFLLAAARANEDKALEELALRQASVVVREARAGSYRFSGAERGGFFDPSFFQGLSGIGFQLLRLAFPGRLPSVLVWE</sequence>
<dbReference type="GO" id="GO:0031179">
    <property type="term" value="P:peptide modification"/>
    <property type="evidence" value="ECO:0007669"/>
    <property type="project" value="InterPro"/>
</dbReference>
<dbReference type="eggNOG" id="COG4403">
    <property type="taxonomic scope" value="Bacteria"/>
</dbReference>
<dbReference type="PIRSF" id="PIRSF037228">
    <property type="entry name" value="Lant_mod_RumM"/>
    <property type="match status" value="1"/>
</dbReference>
<reference evidence="3 4" key="1">
    <citation type="journal article" date="2011" name="Mol. Biol. Evol.">
        <title>Comparative genomic analysis of fruiting body formation in Myxococcales.</title>
        <authorList>
            <person name="Huntley S."/>
            <person name="Hamann N."/>
            <person name="Wegener-Feldbrugge S."/>
            <person name="Treuner-Lange A."/>
            <person name="Kube M."/>
            <person name="Reinhardt R."/>
            <person name="Klages S."/>
            <person name="Muller R."/>
            <person name="Ronning C.M."/>
            <person name="Nierman W.C."/>
            <person name="Sogaard-Andersen L."/>
        </authorList>
    </citation>
    <scope>NUCLEOTIDE SEQUENCE [LARGE SCALE GENOMIC DNA]</scope>
    <source>
        <strain evidence="3 4">DW4/3-1</strain>
    </source>
</reference>
<dbReference type="Gene3D" id="1.50.10.10">
    <property type="match status" value="1"/>
</dbReference>
<dbReference type="EMBL" id="CP002271">
    <property type="protein sequence ID" value="ADO71931.1"/>
    <property type="molecule type" value="Genomic_DNA"/>
</dbReference>
<feature type="domain" description="Lantibiotic biosynthesis protein dehydration" evidence="2">
    <location>
        <begin position="205"/>
        <end position="582"/>
    </location>
</feature>
<dbReference type="SUPFAM" id="SSF158745">
    <property type="entry name" value="LanC-like"/>
    <property type="match status" value="1"/>
</dbReference>
<dbReference type="GO" id="GO:0005975">
    <property type="term" value="P:carbohydrate metabolic process"/>
    <property type="evidence" value="ECO:0007669"/>
    <property type="project" value="InterPro"/>
</dbReference>
<dbReference type="PANTHER" id="PTHR12736:SF7">
    <property type="entry name" value="LANC-LIKE PROTEIN 3"/>
    <property type="match status" value="1"/>
</dbReference>
<dbReference type="PRINTS" id="PR01950">
    <property type="entry name" value="LANCSUPER"/>
</dbReference>
<accession>E3FPC1</accession>
<dbReference type="GO" id="GO:0005886">
    <property type="term" value="C:plasma membrane"/>
    <property type="evidence" value="ECO:0007669"/>
    <property type="project" value="TreeGrafter"/>
</dbReference>
<dbReference type="InterPro" id="IPR025410">
    <property type="entry name" value="Lant_dehyd"/>
</dbReference>
<dbReference type="GO" id="GO:0046872">
    <property type="term" value="F:metal ion binding"/>
    <property type="evidence" value="ECO:0007669"/>
    <property type="project" value="UniProtKB-KW"/>
</dbReference>
<dbReference type="CDD" id="cd04792">
    <property type="entry name" value="LanM-like"/>
    <property type="match status" value="1"/>
</dbReference>
<dbReference type="NCBIfam" id="TIGR03897">
    <property type="entry name" value="lanti_2_LanM"/>
    <property type="match status" value="1"/>
</dbReference>
<evidence type="ECO:0000313" key="3">
    <source>
        <dbReference type="EMBL" id="ADO71931.1"/>
    </source>
</evidence>
<proteinExistence type="predicted"/>
<dbReference type="SMART" id="SM01260">
    <property type="entry name" value="LANC_like"/>
    <property type="match status" value="1"/>
</dbReference>
<keyword evidence="1" id="KW-0479">Metal-binding</keyword>
<dbReference type="STRING" id="378806.STAUR_4149"/>
<dbReference type="KEGG" id="sur:STAUR_4149"/>
<name>E3FPC1_STIAD</name>
<evidence type="ECO:0000256" key="1">
    <source>
        <dbReference type="PIRSR" id="PIRSR607822-1"/>
    </source>
</evidence>
<evidence type="ECO:0000313" key="4">
    <source>
        <dbReference type="Proteomes" id="UP000001351"/>
    </source>
</evidence>
<gene>
    <name evidence="3" type="ordered locus">STAUR_4149</name>
</gene>